<feature type="compositionally biased region" description="Basic and acidic residues" evidence="5">
    <location>
        <begin position="1"/>
        <end position="16"/>
    </location>
</feature>
<evidence type="ECO:0000259" key="6">
    <source>
        <dbReference type="PROSITE" id="PS50127"/>
    </source>
</evidence>
<organism evidence="7 8">
    <name type="scientific">Drosophila suzukii</name>
    <name type="common">Spotted-wing drosophila fruit fly</name>
    <dbReference type="NCBI Taxonomy" id="28584"/>
    <lineage>
        <taxon>Eukaryota</taxon>
        <taxon>Metazoa</taxon>
        <taxon>Ecdysozoa</taxon>
        <taxon>Arthropoda</taxon>
        <taxon>Hexapoda</taxon>
        <taxon>Insecta</taxon>
        <taxon>Pterygota</taxon>
        <taxon>Neoptera</taxon>
        <taxon>Endopterygota</taxon>
        <taxon>Diptera</taxon>
        <taxon>Brachycera</taxon>
        <taxon>Muscomorpha</taxon>
        <taxon>Ephydroidea</taxon>
        <taxon>Drosophilidae</taxon>
        <taxon>Drosophila</taxon>
        <taxon>Sophophora</taxon>
    </lineage>
</organism>
<feature type="compositionally biased region" description="Low complexity" evidence="5">
    <location>
        <begin position="42"/>
        <end position="56"/>
    </location>
</feature>
<keyword evidence="7" id="KW-1185">Reference proteome</keyword>
<dbReference type="Proteomes" id="UP001652628">
    <property type="component" value="Chromosome 3"/>
</dbReference>
<sequence>MPPRRSERIRCQREAVDAAASTRSNSLPEDRLHRTRNANPQATAIRGARGATRSRIPTARVANRGRASTIPTRRQRGGRGTARGRNIARIPPNRSRNPASVVANEGGPEGTGTNPPNNPAAPETPPRRVGVVGMVMNFFRGDPPMTSNPTGQNISLIQRLERIGTEIPTQGSPLTTARLQKEIAEFSRGTIEGCNVEVVDNNLFLWIATIPGPPETPYEGGHFKLQLVFPKTYPFQAPYISFITRIYHCNIAMSGHICLDILKDQWSPALSVSKLLISIMSLMADPNPNDPLEPTIAALYKRNRSLHDENARECTQKFAKQ</sequence>
<name>A0AB39ZC06_DROSZ</name>
<keyword evidence="2 4" id="KW-0833">Ubl conjugation pathway</keyword>
<evidence type="ECO:0000313" key="7">
    <source>
        <dbReference type="Proteomes" id="UP001652628"/>
    </source>
</evidence>
<proteinExistence type="inferred from homology"/>
<dbReference type="Gene3D" id="3.10.110.10">
    <property type="entry name" value="Ubiquitin Conjugating Enzyme"/>
    <property type="match status" value="1"/>
</dbReference>
<dbReference type="Pfam" id="PF00179">
    <property type="entry name" value="UQ_con"/>
    <property type="match status" value="1"/>
</dbReference>
<dbReference type="InterPro" id="IPR016135">
    <property type="entry name" value="UBQ-conjugating_enzyme/RWD"/>
</dbReference>
<accession>A0AB39ZC06</accession>
<protein>
    <recommendedName>
        <fullName evidence="6">UBC core domain-containing protein</fullName>
    </recommendedName>
</protein>
<evidence type="ECO:0000256" key="2">
    <source>
        <dbReference type="ARBA" id="ARBA00022786"/>
    </source>
</evidence>
<dbReference type="SUPFAM" id="SSF54495">
    <property type="entry name" value="UBC-like"/>
    <property type="match status" value="1"/>
</dbReference>
<dbReference type="PROSITE" id="PS00183">
    <property type="entry name" value="UBC_1"/>
    <property type="match status" value="1"/>
</dbReference>
<dbReference type="SMART" id="SM00212">
    <property type="entry name" value="UBCc"/>
    <property type="match status" value="1"/>
</dbReference>
<evidence type="ECO:0000256" key="1">
    <source>
        <dbReference type="ARBA" id="ARBA00022679"/>
    </source>
</evidence>
<dbReference type="PROSITE" id="PS50127">
    <property type="entry name" value="UBC_2"/>
    <property type="match status" value="1"/>
</dbReference>
<dbReference type="RefSeq" id="XP_016932610.4">
    <property type="nucleotide sequence ID" value="XM_017077121.4"/>
</dbReference>
<keyword evidence="4" id="KW-0547">Nucleotide-binding</keyword>
<keyword evidence="4" id="KW-0067">ATP-binding</keyword>
<gene>
    <name evidence="8" type="primary">LOC108011875</name>
</gene>
<dbReference type="PANTHER" id="PTHR24068">
    <property type="entry name" value="UBIQUITIN-CONJUGATING ENZYME E2"/>
    <property type="match status" value="1"/>
</dbReference>
<feature type="active site" description="Glycyl thioester intermediate" evidence="3">
    <location>
        <position position="258"/>
    </location>
</feature>
<feature type="region of interest" description="Disordered" evidence="5">
    <location>
        <begin position="1"/>
        <end position="127"/>
    </location>
</feature>
<dbReference type="GO" id="GO:0061631">
    <property type="term" value="F:ubiquitin conjugating enzyme activity"/>
    <property type="evidence" value="ECO:0007669"/>
    <property type="project" value="UniProtKB-EC"/>
</dbReference>
<reference evidence="8" key="1">
    <citation type="submission" date="2025-08" db="UniProtKB">
        <authorList>
            <consortium name="RefSeq"/>
        </authorList>
    </citation>
    <scope>IDENTIFICATION</scope>
</reference>
<dbReference type="AlphaFoldDB" id="A0AB39ZC06"/>
<evidence type="ECO:0000256" key="3">
    <source>
        <dbReference type="PROSITE-ProRule" id="PRU10133"/>
    </source>
</evidence>
<dbReference type="GeneID" id="108011875"/>
<evidence type="ECO:0000313" key="8">
    <source>
        <dbReference type="RefSeq" id="XP_016932610.4"/>
    </source>
</evidence>
<evidence type="ECO:0000256" key="4">
    <source>
        <dbReference type="RuleBase" id="RU362109"/>
    </source>
</evidence>
<evidence type="ECO:0000256" key="5">
    <source>
        <dbReference type="SAM" id="MobiDB-lite"/>
    </source>
</evidence>
<dbReference type="InterPro" id="IPR000608">
    <property type="entry name" value="UBC"/>
</dbReference>
<dbReference type="InterPro" id="IPR023313">
    <property type="entry name" value="UBQ-conjugating_AS"/>
</dbReference>
<comment type="similarity">
    <text evidence="4">Belongs to the ubiquitin-conjugating enzyme family.</text>
</comment>
<keyword evidence="1" id="KW-0808">Transferase</keyword>
<feature type="compositionally biased region" description="Low complexity" evidence="5">
    <location>
        <begin position="103"/>
        <end position="115"/>
    </location>
</feature>
<feature type="domain" description="UBC core" evidence="6">
    <location>
        <begin position="174"/>
        <end position="320"/>
    </location>
</feature>
<dbReference type="GO" id="GO:0005524">
    <property type="term" value="F:ATP binding"/>
    <property type="evidence" value="ECO:0007669"/>
    <property type="project" value="UniProtKB-UniRule"/>
</dbReference>